<dbReference type="GO" id="GO:0005576">
    <property type="term" value="C:extracellular region"/>
    <property type="evidence" value="ECO:0007669"/>
    <property type="project" value="UniProtKB-SubCell"/>
</dbReference>
<keyword evidence="9" id="KW-1015">Disulfide bond</keyword>
<dbReference type="AlphaFoldDB" id="A0A081AYZ0"/>
<keyword evidence="3" id="KW-0964">Secreted</keyword>
<evidence type="ECO:0000256" key="11">
    <source>
        <dbReference type="RuleBase" id="RU363034"/>
    </source>
</evidence>
<dbReference type="PANTHER" id="PTHR24276">
    <property type="entry name" value="POLYSERASE-RELATED"/>
    <property type="match status" value="1"/>
</dbReference>
<dbReference type="SUPFAM" id="SSF50494">
    <property type="entry name" value="Trypsin-like serine proteases"/>
    <property type="match status" value="1"/>
</dbReference>
<evidence type="ECO:0000256" key="6">
    <source>
        <dbReference type="ARBA" id="ARBA00022801"/>
    </source>
</evidence>
<evidence type="ECO:0000256" key="1">
    <source>
        <dbReference type="ARBA" id="ARBA00004613"/>
    </source>
</evidence>
<feature type="region of interest" description="Disordered" evidence="12">
    <location>
        <begin position="293"/>
        <end position="312"/>
    </location>
</feature>
<dbReference type="InterPro" id="IPR001314">
    <property type="entry name" value="Peptidase_S1A"/>
</dbReference>
<name>A0A081AYZ0_PHYNI</name>
<dbReference type="PRINTS" id="PR00722">
    <property type="entry name" value="CHYMOTRYPSIN"/>
</dbReference>
<dbReference type="FunFam" id="2.40.10.10:FF:000036">
    <property type="entry name" value="Trypsin beta"/>
    <property type="match status" value="1"/>
</dbReference>
<dbReference type="InterPro" id="IPR050430">
    <property type="entry name" value="Peptidase_S1"/>
</dbReference>
<proteinExistence type="inferred from homology"/>
<evidence type="ECO:0000313" key="15">
    <source>
        <dbReference type="EMBL" id="ETO84101.1"/>
    </source>
</evidence>
<feature type="domain" description="Peptidase S1" evidence="14">
    <location>
        <begin position="33"/>
        <end position="268"/>
    </location>
</feature>
<evidence type="ECO:0000313" key="16">
    <source>
        <dbReference type="Proteomes" id="UP000028582"/>
    </source>
</evidence>
<comment type="caution">
    <text evidence="15">The sequence shown here is derived from an EMBL/GenBank/DDBJ whole genome shotgun (WGS) entry which is preliminary data.</text>
</comment>
<keyword evidence="4 11" id="KW-0645">Protease</keyword>
<protein>
    <recommendedName>
        <fullName evidence="14">Peptidase S1 domain-containing protein</fullName>
    </recommendedName>
</protein>
<accession>A0A081AYZ0</accession>
<evidence type="ECO:0000256" key="12">
    <source>
        <dbReference type="SAM" id="MobiDB-lite"/>
    </source>
</evidence>
<dbReference type="CDD" id="cd00190">
    <property type="entry name" value="Tryp_SPc"/>
    <property type="match status" value="1"/>
</dbReference>
<dbReference type="Pfam" id="PF00089">
    <property type="entry name" value="Trypsin"/>
    <property type="match status" value="1"/>
</dbReference>
<dbReference type="PROSITE" id="PS50240">
    <property type="entry name" value="TRYPSIN_DOM"/>
    <property type="match status" value="1"/>
</dbReference>
<keyword evidence="7 11" id="KW-0720">Serine protease</keyword>
<comment type="subcellular location">
    <subcellularLocation>
        <location evidence="1">Secreted</location>
    </subcellularLocation>
</comment>
<reference evidence="15 16" key="1">
    <citation type="submission" date="2013-11" db="EMBL/GenBank/DDBJ databases">
        <title>The Genome Sequence of Phytophthora parasitica P1976.</title>
        <authorList>
            <consortium name="The Broad Institute Genomics Platform"/>
            <person name="Russ C."/>
            <person name="Tyler B."/>
            <person name="Panabieres F."/>
            <person name="Shan W."/>
            <person name="Tripathy S."/>
            <person name="Grunwald N."/>
            <person name="Machado M."/>
            <person name="Johnson C.S."/>
            <person name="Walker B."/>
            <person name="Young S."/>
            <person name="Zeng Q."/>
            <person name="Gargeya S."/>
            <person name="Fitzgerald M."/>
            <person name="Haas B."/>
            <person name="Abouelleil A."/>
            <person name="Allen A.W."/>
            <person name="Alvarado L."/>
            <person name="Arachchi H.M."/>
            <person name="Berlin A.M."/>
            <person name="Chapman S.B."/>
            <person name="Gainer-Dewar J."/>
            <person name="Goldberg J."/>
            <person name="Griggs A."/>
            <person name="Gujja S."/>
            <person name="Hansen M."/>
            <person name="Howarth C."/>
            <person name="Imamovic A."/>
            <person name="Ireland A."/>
            <person name="Larimer J."/>
            <person name="McCowan C."/>
            <person name="Murphy C."/>
            <person name="Pearson M."/>
            <person name="Poon T.W."/>
            <person name="Priest M."/>
            <person name="Roberts A."/>
            <person name="Saif S."/>
            <person name="Shea T."/>
            <person name="Sisk P."/>
            <person name="Sykes S."/>
            <person name="Wortman J."/>
            <person name="Nusbaum C."/>
            <person name="Birren B."/>
        </authorList>
    </citation>
    <scope>NUCLEOTIDE SEQUENCE [LARGE SCALE GENOMIC DNA]</scope>
    <source>
        <strain evidence="15 16">P1976</strain>
    </source>
</reference>
<organism evidence="15 16">
    <name type="scientific">Phytophthora nicotianae P1976</name>
    <dbReference type="NCBI Taxonomy" id="1317066"/>
    <lineage>
        <taxon>Eukaryota</taxon>
        <taxon>Sar</taxon>
        <taxon>Stramenopiles</taxon>
        <taxon>Oomycota</taxon>
        <taxon>Peronosporomycetes</taxon>
        <taxon>Peronosporales</taxon>
        <taxon>Peronosporaceae</taxon>
        <taxon>Phytophthora</taxon>
    </lineage>
</organism>
<evidence type="ECO:0000256" key="5">
    <source>
        <dbReference type="ARBA" id="ARBA00022729"/>
    </source>
</evidence>
<dbReference type="SMART" id="SM00020">
    <property type="entry name" value="Tryp_SPc"/>
    <property type="match status" value="1"/>
</dbReference>
<dbReference type="GO" id="GO:0004252">
    <property type="term" value="F:serine-type endopeptidase activity"/>
    <property type="evidence" value="ECO:0007669"/>
    <property type="project" value="InterPro"/>
</dbReference>
<dbReference type="PANTHER" id="PTHR24276:SF98">
    <property type="entry name" value="FI18310P1-RELATED"/>
    <property type="match status" value="1"/>
</dbReference>
<evidence type="ECO:0000256" key="2">
    <source>
        <dbReference type="ARBA" id="ARBA00007664"/>
    </source>
</evidence>
<evidence type="ECO:0000256" key="10">
    <source>
        <dbReference type="ARBA" id="ARBA00023180"/>
    </source>
</evidence>
<dbReference type="InterPro" id="IPR043504">
    <property type="entry name" value="Peptidase_S1_PA_chymotrypsin"/>
</dbReference>
<comment type="similarity">
    <text evidence="2">Belongs to the peptidase S1 family.</text>
</comment>
<evidence type="ECO:0000259" key="14">
    <source>
        <dbReference type="PROSITE" id="PS50240"/>
    </source>
</evidence>
<gene>
    <name evidence="15" type="ORF">F444_01963</name>
</gene>
<keyword evidence="6 11" id="KW-0378">Hydrolase</keyword>
<evidence type="ECO:0000256" key="9">
    <source>
        <dbReference type="ARBA" id="ARBA00023157"/>
    </source>
</evidence>
<dbReference type="Gene3D" id="2.40.10.10">
    <property type="entry name" value="Trypsin-like serine proteases"/>
    <property type="match status" value="1"/>
</dbReference>
<dbReference type="OrthoDB" id="122635at2759"/>
<dbReference type="PROSITE" id="PS00134">
    <property type="entry name" value="TRYPSIN_HIS"/>
    <property type="match status" value="1"/>
</dbReference>
<dbReference type="EMBL" id="ANJA01000362">
    <property type="protein sequence ID" value="ETO84101.1"/>
    <property type="molecule type" value="Genomic_DNA"/>
</dbReference>
<evidence type="ECO:0000256" key="7">
    <source>
        <dbReference type="ARBA" id="ARBA00022825"/>
    </source>
</evidence>
<keyword evidence="5 13" id="KW-0732">Signal</keyword>
<dbReference type="GO" id="GO:0006508">
    <property type="term" value="P:proteolysis"/>
    <property type="evidence" value="ECO:0007669"/>
    <property type="project" value="UniProtKB-KW"/>
</dbReference>
<sequence>MKLVRVGLLSAAFATFVNGFSFSELTPDEENRIYGGSNAEIGKHLYIASLHSNGSDSELFCGGTLIAPQYILTAGHCLIWPMYDVYVSLGSKHRSGGGSQKAEMIRAVEAYRHPLYQLSADWTTLTHDVALLKLETPSKIQPARLASADGSDNKPGMMATTLGWGLVNNETDSETLQTVDVEIITNKKCAKMYADAHDNSTVDDSVICAGHGNGKDSCSGDSGGPLLVSNVVVGVVSSGPDECGVLPGTYARVSNAIGFLSDIQSGGSTGDVTEPLEEPMSLTLFMQRCKMERSSNRSDGGNITAKYGSRLR</sequence>
<feature type="chain" id="PRO_5001754705" description="Peptidase S1 domain-containing protein" evidence="13">
    <location>
        <begin position="20"/>
        <end position="312"/>
    </location>
</feature>
<dbReference type="InterPro" id="IPR001254">
    <property type="entry name" value="Trypsin_dom"/>
</dbReference>
<dbReference type="Proteomes" id="UP000028582">
    <property type="component" value="Unassembled WGS sequence"/>
</dbReference>
<keyword evidence="10" id="KW-0325">Glycoprotein</keyword>
<dbReference type="InterPro" id="IPR009003">
    <property type="entry name" value="Peptidase_S1_PA"/>
</dbReference>
<dbReference type="InterPro" id="IPR018114">
    <property type="entry name" value="TRYPSIN_HIS"/>
</dbReference>
<feature type="signal peptide" evidence="13">
    <location>
        <begin position="1"/>
        <end position="19"/>
    </location>
</feature>
<dbReference type="PROSITE" id="PS00135">
    <property type="entry name" value="TRYPSIN_SER"/>
    <property type="match status" value="1"/>
</dbReference>
<evidence type="ECO:0000256" key="4">
    <source>
        <dbReference type="ARBA" id="ARBA00022670"/>
    </source>
</evidence>
<evidence type="ECO:0000256" key="13">
    <source>
        <dbReference type="SAM" id="SignalP"/>
    </source>
</evidence>
<keyword evidence="8" id="KW-0843">Virulence</keyword>
<evidence type="ECO:0000256" key="3">
    <source>
        <dbReference type="ARBA" id="ARBA00022525"/>
    </source>
</evidence>
<evidence type="ECO:0000256" key="8">
    <source>
        <dbReference type="ARBA" id="ARBA00023026"/>
    </source>
</evidence>
<dbReference type="InterPro" id="IPR033116">
    <property type="entry name" value="TRYPSIN_SER"/>
</dbReference>